<evidence type="ECO:0000313" key="1">
    <source>
        <dbReference type="EnsemblMetazoa" id="Aqu2.1.36985_001"/>
    </source>
</evidence>
<dbReference type="InParanoid" id="A0A1X7V9J9"/>
<sequence length="63" mass="7118">MSTKRLTFESLSDIKKEGCNAEFHAAIEFLSPMKKSNTGREYYHGKVTDRGSSFRIAAFVSKI</sequence>
<dbReference type="EnsemblMetazoa" id="Aqu2.1.36985_001">
    <property type="protein sequence ID" value="Aqu2.1.36985_001"/>
    <property type="gene ID" value="Aqu2.1.36985"/>
</dbReference>
<reference evidence="1" key="1">
    <citation type="submission" date="2017-05" db="UniProtKB">
        <authorList>
            <consortium name="EnsemblMetazoa"/>
        </authorList>
    </citation>
    <scope>IDENTIFICATION</scope>
</reference>
<proteinExistence type="predicted"/>
<protein>
    <submittedName>
        <fullName evidence="1">Uncharacterized protein</fullName>
    </submittedName>
</protein>
<organism evidence="1">
    <name type="scientific">Amphimedon queenslandica</name>
    <name type="common">Sponge</name>
    <dbReference type="NCBI Taxonomy" id="400682"/>
    <lineage>
        <taxon>Eukaryota</taxon>
        <taxon>Metazoa</taxon>
        <taxon>Porifera</taxon>
        <taxon>Demospongiae</taxon>
        <taxon>Heteroscleromorpha</taxon>
        <taxon>Haplosclerida</taxon>
        <taxon>Niphatidae</taxon>
        <taxon>Amphimedon</taxon>
    </lineage>
</organism>
<dbReference type="AlphaFoldDB" id="A0A1X7V9J9"/>
<accession>A0A1X7V9J9</accession>
<name>A0A1X7V9J9_AMPQE</name>